<evidence type="ECO:0000313" key="4">
    <source>
        <dbReference type="Proteomes" id="UP000655366"/>
    </source>
</evidence>
<feature type="coiled-coil region" evidence="1">
    <location>
        <begin position="432"/>
        <end position="489"/>
    </location>
</feature>
<proteinExistence type="predicted"/>
<dbReference type="AlphaFoldDB" id="A0A931CN19"/>
<gene>
    <name evidence="3" type="ORF">IV500_19805</name>
</gene>
<dbReference type="Pfam" id="PF03993">
    <property type="entry name" value="DUF349"/>
    <property type="match status" value="3"/>
</dbReference>
<organism evidence="3 4">
    <name type="scientific">Arthrobacter terrae</name>
    <dbReference type="NCBI Taxonomy" id="2935737"/>
    <lineage>
        <taxon>Bacteria</taxon>
        <taxon>Bacillati</taxon>
        <taxon>Actinomycetota</taxon>
        <taxon>Actinomycetes</taxon>
        <taxon>Micrococcales</taxon>
        <taxon>Micrococcaceae</taxon>
        <taxon>Arthrobacter</taxon>
    </lineage>
</organism>
<keyword evidence="1" id="KW-0175">Coiled coil</keyword>
<feature type="region of interest" description="Disordered" evidence="2">
    <location>
        <begin position="72"/>
        <end position="102"/>
    </location>
</feature>
<evidence type="ECO:0000313" key="3">
    <source>
        <dbReference type="EMBL" id="MBG0741607.1"/>
    </source>
</evidence>
<accession>A0A931CN19</accession>
<name>A0A931CN19_9MICC</name>
<dbReference type="Proteomes" id="UP000655366">
    <property type="component" value="Unassembled WGS sequence"/>
</dbReference>
<protein>
    <submittedName>
        <fullName evidence="3">DUF349 domain-containing protein</fullName>
    </submittedName>
</protein>
<comment type="caution">
    <text evidence="3">The sequence shown here is derived from an EMBL/GenBank/DDBJ whole genome shotgun (WGS) entry which is preliminary data.</text>
</comment>
<reference evidence="3 4" key="1">
    <citation type="submission" date="2020-11" db="EMBL/GenBank/DDBJ databases">
        <title>Arthrobacter antarcticus sp. nov., isolated from Antarctic Soil.</title>
        <authorList>
            <person name="Li J."/>
        </authorList>
    </citation>
    <scope>NUCLEOTIDE SEQUENCE [LARGE SCALE GENOMIC DNA]</scope>
    <source>
        <strain evidence="3 4">Z1-20</strain>
    </source>
</reference>
<sequence>MARIHPVDETDHTVMEVPAVETPAVETPAAEVPAVETPAAEVPALETPVAETPAAEVPAPTAAQRRIPSPAAFAARPRPAAPLPRAEGAAAAPSPAGTSLTGTSLATAAKWGRAEEDGHVYVLIDGEEQPVGQFPGASTDEALSYFARKFDDVAAAITLLEQRVEAKAPSADMHKTVGHLREQLAERNAVGDIRGAEQRLDSLDLSIKALEVAERAVHQAARAVELKSREAIVVEAEEISGQDPDSIQWKTSSSRMNELFELWKTAQKNGMRLGRNTEEALWKRFRAARTDFDRHRRAYFSALDSNNSAAKSVKENIIAEAEALSSSTDWGYAAGEYRRLMDQWKAAPRASRKDDDALWARFRGAQDKFFAARQSVNEELDQEFSANLVVKEALIAEAKLLLPIQSLAAAKKSLQSIRDRWEAAGKVPRADMQRVEAGLRVVEDAVRKAEEDNWRRTDPEAKARTSSALSQLEATIAALRDDLAAAEATGDQRKLTKAQEALAARELWLEQIQKAAEDFD</sequence>
<keyword evidence="4" id="KW-1185">Reference proteome</keyword>
<evidence type="ECO:0000256" key="1">
    <source>
        <dbReference type="SAM" id="Coils"/>
    </source>
</evidence>
<dbReference type="InterPro" id="IPR007139">
    <property type="entry name" value="DUF349"/>
</dbReference>
<dbReference type="EMBL" id="JADNYM010000034">
    <property type="protein sequence ID" value="MBG0741607.1"/>
    <property type="molecule type" value="Genomic_DNA"/>
</dbReference>
<evidence type="ECO:0000256" key="2">
    <source>
        <dbReference type="SAM" id="MobiDB-lite"/>
    </source>
</evidence>